<dbReference type="RefSeq" id="WP_353649348.1">
    <property type="nucleotide sequence ID" value="NZ_CP159218.1"/>
</dbReference>
<dbReference type="PANTHER" id="PTHR10434">
    <property type="entry name" value="1-ACYL-SN-GLYCEROL-3-PHOSPHATE ACYLTRANSFERASE"/>
    <property type="match status" value="1"/>
</dbReference>
<keyword evidence="1" id="KW-0808">Transferase</keyword>
<dbReference type="AlphaFoldDB" id="A0AAU8DPR6"/>
<dbReference type="Pfam" id="PF01553">
    <property type="entry name" value="Acyltransferase"/>
    <property type="match status" value="1"/>
</dbReference>
<dbReference type="SUPFAM" id="SSF69593">
    <property type="entry name" value="Glycerol-3-phosphate (1)-acyltransferase"/>
    <property type="match status" value="1"/>
</dbReference>
<dbReference type="SMART" id="SM00563">
    <property type="entry name" value="PlsC"/>
    <property type="match status" value="1"/>
</dbReference>
<dbReference type="EMBL" id="CP159218">
    <property type="protein sequence ID" value="XCG63733.1"/>
    <property type="molecule type" value="Genomic_DNA"/>
</dbReference>
<dbReference type="GO" id="GO:0006654">
    <property type="term" value="P:phosphatidic acid biosynthetic process"/>
    <property type="evidence" value="ECO:0007669"/>
    <property type="project" value="TreeGrafter"/>
</dbReference>
<evidence type="ECO:0000313" key="4">
    <source>
        <dbReference type="EMBL" id="XCG63733.1"/>
    </source>
</evidence>
<organism evidence="4">
    <name type="scientific">Nakamurella sp. A5-74</name>
    <dbReference type="NCBI Taxonomy" id="3158264"/>
    <lineage>
        <taxon>Bacteria</taxon>
        <taxon>Bacillati</taxon>
        <taxon>Actinomycetota</taxon>
        <taxon>Actinomycetes</taxon>
        <taxon>Nakamurellales</taxon>
        <taxon>Nakamurellaceae</taxon>
        <taxon>Nakamurella</taxon>
    </lineage>
</organism>
<sequence>MRLRRRISQVFWRFSRWTPVTEEIPERGVLLGVPHTSNWDLLFMLMISWRIGKPFHFLAKKSLFRRPMGAVMRALGGIPVDRSAEQGLVREIVAKAERGEQFLLVVTPEATRGRVEYWKSGFYRIARAAELPVVMGFVDSRRKECGLGPHFTLTGNVRADMDRIRANYAGMIGVRPDMSGEPRLREEPEA</sequence>
<dbReference type="InterPro" id="IPR002123">
    <property type="entry name" value="Plipid/glycerol_acylTrfase"/>
</dbReference>
<evidence type="ECO:0000256" key="1">
    <source>
        <dbReference type="ARBA" id="ARBA00022679"/>
    </source>
</evidence>
<dbReference type="PANTHER" id="PTHR10434:SF9">
    <property type="entry name" value="PHOSPHOLIPID_GLYCEROL ACYLTRANSFERASE DOMAIN-CONTAINING PROTEIN"/>
    <property type="match status" value="1"/>
</dbReference>
<evidence type="ECO:0000259" key="3">
    <source>
        <dbReference type="SMART" id="SM00563"/>
    </source>
</evidence>
<proteinExistence type="predicted"/>
<evidence type="ECO:0000256" key="2">
    <source>
        <dbReference type="ARBA" id="ARBA00023315"/>
    </source>
</evidence>
<protein>
    <submittedName>
        <fullName evidence="4">1-acyl-sn-glycerol-3-phosphate acyltransferase</fullName>
    </submittedName>
</protein>
<feature type="domain" description="Phospholipid/glycerol acyltransferase" evidence="3">
    <location>
        <begin position="29"/>
        <end position="138"/>
    </location>
</feature>
<name>A0AAU8DPR6_9ACTN</name>
<reference evidence="4" key="1">
    <citation type="submission" date="2024-05" db="EMBL/GenBank/DDBJ databases">
        <authorList>
            <person name="Cai S.Y."/>
            <person name="Jin L.M."/>
            <person name="Li H.R."/>
        </authorList>
    </citation>
    <scope>NUCLEOTIDE SEQUENCE</scope>
    <source>
        <strain evidence="4">A5-74</strain>
    </source>
</reference>
<keyword evidence="2 4" id="KW-0012">Acyltransferase</keyword>
<dbReference type="GO" id="GO:0003841">
    <property type="term" value="F:1-acylglycerol-3-phosphate O-acyltransferase activity"/>
    <property type="evidence" value="ECO:0007669"/>
    <property type="project" value="TreeGrafter"/>
</dbReference>
<gene>
    <name evidence="4" type="ORF">ABLG96_21545</name>
</gene>
<accession>A0AAU8DPR6</accession>